<dbReference type="Proteomes" id="UP000215595">
    <property type="component" value="Unassembled WGS sequence"/>
</dbReference>
<evidence type="ECO:0000313" key="1">
    <source>
        <dbReference type="EMBL" id="OYX29695.1"/>
    </source>
</evidence>
<dbReference type="EMBL" id="NCEB01000059">
    <property type="protein sequence ID" value="OYX29695.1"/>
    <property type="molecule type" value="Genomic_DNA"/>
</dbReference>
<dbReference type="AlphaFoldDB" id="A0A258FAZ2"/>
<reference evidence="1 2" key="1">
    <citation type="submission" date="2017-03" db="EMBL/GenBank/DDBJ databases">
        <title>Lifting the veil on microbial sulfur biogeochemistry in mining wastewaters.</title>
        <authorList>
            <person name="Kantor R.S."/>
            <person name="Colenbrander Nelson T."/>
            <person name="Marshall S."/>
            <person name="Bennett D."/>
            <person name="Apte S."/>
            <person name="Camacho D."/>
            <person name="Thomas B.C."/>
            <person name="Warren L.A."/>
            <person name="Banfield J.F."/>
        </authorList>
    </citation>
    <scope>NUCLEOTIDE SEQUENCE [LARGE SCALE GENOMIC DNA]</scope>
    <source>
        <strain evidence="1">32-69-9</strain>
    </source>
</reference>
<accession>A0A258FAZ2</accession>
<organism evidence="1 2">
    <name type="scientific">Brevundimonas subvibrioides</name>
    <dbReference type="NCBI Taxonomy" id="74313"/>
    <lineage>
        <taxon>Bacteria</taxon>
        <taxon>Pseudomonadati</taxon>
        <taxon>Pseudomonadota</taxon>
        <taxon>Alphaproteobacteria</taxon>
        <taxon>Caulobacterales</taxon>
        <taxon>Caulobacteraceae</taxon>
        <taxon>Brevundimonas</taxon>
    </lineage>
</organism>
<protein>
    <submittedName>
        <fullName evidence="1">Uncharacterized protein</fullName>
    </submittedName>
</protein>
<evidence type="ECO:0000313" key="2">
    <source>
        <dbReference type="Proteomes" id="UP000215595"/>
    </source>
</evidence>
<sequence>MIDEYLAARDDAAFGTATPVTPKFISPVDPAARWTGANKGPAFLDYATNHLIDLDHAVIIDVEASTACAPRN</sequence>
<proteinExistence type="predicted"/>
<gene>
    <name evidence="1" type="ORF">B7Z01_15410</name>
</gene>
<name>A0A258FAZ2_9CAUL</name>
<comment type="caution">
    <text evidence="1">The sequence shown here is derived from an EMBL/GenBank/DDBJ whole genome shotgun (WGS) entry which is preliminary data.</text>
</comment>